<accession>A0A1R4GYK0</accession>
<gene>
    <name evidence="2" type="ORF">CRENPOLYSF1_100007</name>
</gene>
<keyword evidence="3" id="KW-1185">Reference proteome</keyword>
<dbReference type="Proteomes" id="UP000195667">
    <property type="component" value="Unassembled WGS sequence"/>
</dbReference>
<feature type="domain" description="Lysozyme inhibitor LprI-like N-terminal" evidence="1">
    <location>
        <begin position="35"/>
        <end position="109"/>
    </location>
</feature>
<organism evidence="2 3">
    <name type="scientific">Crenothrix polyspora</name>
    <dbReference type="NCBI Taxonomy" id="360316"/>
    <lineage>
        <taxon>Bacteria</taxon>
        <taxon>Pseudomonadati</taxon>
        <taxon>Pseudomonadota</taxon>
        <taxon>Gammaproteobacteria</taxon>
        <taxon>Methylococcales</taxon>
        <taxon>Crenotrichaceae</taxon>
        <taxon>Crenothrix</taxon>
    </lineage>
</organism>
<dbReference type="Gene3D" id="1.20.1270.180">
    <property type="match status" value="1"/>
</dbReference>
<reference evidence="3" key="1">
    <citation type="submission" date="2017-02" db="EMBL/GenBank/DDBJ databases">
        <authorList>
            <person name="Daims H."/>
        </authorList>
    </citation>
    <scope>NUCLEOTIDE SEQUENCE [LARGE SCALE GENOMIC DNA]</scope>
</reference>
<protein>
    <recommendedName>
        <fullName evidence="1">Lysozyme inhibitor LprI-like N-terminal domain-containing protein</fullName>
    </recommendedName>
</protein>
<dbReference type="EMBL" id="FUKI01000002">
    <property type="protein sequence ID" value="SJM89087.1"/>
    <property type="molecule type" value="Genomic_DNA"/>
</dbReference>
<evidence type="ECO:0000313" key="3">
    <source>
        <dbReference type="Proteomes" id="UP000195667"/>
    </source>
</evidence>
<dbReference type="RefSeq" id="WP_176370979.1">
    <property type="nucleotide sequence ID" value="NZ_FUKI01000002.1"/>
</dbReference>
<dbReference type="Pfam" id="PF07007">
    <property type="entry name" value="LprI"/>
    <property type="match status" value="1"/>
</dbReference>
<name>A0A1R4GYK0_9GAMM</name>
<evidence type="ECO:0000313" key="2">
    <source>
        <dbReference type="EMBL" id="SJM89087.1"/>
    </source>
</evidence>
<sequence>MKNFTLMALCVYSTCGNAASPEYKRCIEWGVKFTYECAKSEYEHHSKRLKNALNSLSNISYVNKNETQKQHNKWLKYRNEVCSKNSETDSSFTYWQHCLARMTETRANEIEKIAKKR</sequence>
<dbReference type="InterPro" id="IPR009739">
    <property type="entry name" value="LprI-like_N"/>
</dbReference>
<evidence type="ECO:0000259" key="1">
    <source>
        <dbReference type="Pfam" id="PF07007"/>
    </source>
</evidence>
<dbReference type="AlphaFoldDB" id="A0A1R4GYK0"/>
<proteinExistence type="predicted"/>